<dbReference type="InterPro" id="IPR049730">
    <property type="entry name" value="SNF2/RAD54-like_C"/>
</dbReference>
<dbReference type="PANTHER" id="PTHR45629:SF7">
    <property type="entry name" value="DNA EXCISION REPAIR PROTEIN ERCC-6-RELATED"/>
    <property type="match status" value="1"/>
</dbReference>
<dbReference type="PaxDb" id="35128-Thaps19345"/>
<dbReference type="CDD" id="cd18793">
    <property type="entry name" value="SF2_C_SNF"/>
    <property type="match status" value="1"/>
</dbReference>
<dbReference type="KEGG" id="tps:THAPSDRAFT_19345"/>
<dbReference type="InterPro" id="IPR001650">
    <property type="entry name" value="Helicase_C-like"/>
</dbReference>
<dbReference type="Proteomes" id="UP000001449">
    <property type="component" value="Chromosome 11"/>
</dbReference>
<gene>
    <name evidence="3" type="ORF">THAPSDRAFT_19345</name>
</gene>
<evidence type="ECO:0000313" key="4">
    <source>
        <dbReference type="Proteomes" id="UP000001449"/>
    </source>
</evidence>
<dbReference type="OMA" id="MIHIVES"/>
<dbReference type="Gene3D" id="3.40.50.300">
    <property type="entry name" value="P-loop containing nucleotide triphosphate hydrolases"/>
    <property type="match status" value="1"/>
</dbReference>
<dbReference type="EMBL" id="DS999415">
    <property type="protein sequence ID" value="EED87126.1"/>
    <property type="molecule type" value="Genomic_DNA"/>
</dbReference>
<feature type="domain" description="Helicase C-terminal" evidence="2">
    <location>
        <begin position="1"/>
        <end position="119"/>
    </location>
</feature>
<feature type="non-terminal residue" evidence="3">
    <location>
        <position position="119"/>
    </location>
</feature>
<dbReference type="InParanoid" id="B8LBY5"/>
<dbReference type="Pfam" id="PF00271">
    <property type="entry name" value="Helicase_C"/>
    <property type="match status" value="1"/>
</dbReference>
<evidence type="ECO:0000313" key="3">
    <source>
        <dbReference type="EMBL" id="EED87126.1"/>
    </source>
</evidence>
<accession>B8LBY5</accession>
<feature type="non-terminal residue" evidence="3">
    <location>
        <position position="1"/>
    </location>
</feature>
<dbReference type="STRING" id="35128.B8LBY5"/>
<dbReference type="PANTHER" id="PTHR45629">
    <property type="entry name" value="SNF2/RAD54 FAMILY MEMBER"/>
    <property type="match status" value="1"/>
</dbReference>
<reference evidence="3 4" key="1">
    <citation type="journal article" date="2004" name="Science">
        <title>The genome of the diatom Thalassiosira pseudonana: ecology, evolution, and metabolism.</title>
        <authorList>
            <person name="Armbrust E.V."/>
            <person name="Berges J.A."/>
            <person name="Bowler C."/>
            <person name="Green B.R."/>
            <person name="Martinez D."/>
            <person name="Putnam N.H."/>
            <person name="Zhou S."/>
            <person name="Allen A.E."/>
            <person name="Apt K.E."/>
            <person name="Bechner M."/>
            <person name="Brzezinski M.A."/>
            <person name="Chaal B.K."/>
            <person name="Chiovitti A."/>
            <person name="Davis A.K."/>
            <person name="Demarest M.S."/>
            <person name="Detter J.C."/>
            <person name="Glavina T."/>
            <person name="Goodstein D."/>
            <person name="Hadi M.Z."/>
            <person name="Hellsten U."/>
            <person name="Hildebrand M."/>
            <person name="Jenkins B.D."/>
            <person name="Jurka J."/>
            <person name="Kapitonov V.V."/>
            <person name="Kroger N."/>
            <person name="Lau W.W."/>
            <person name="Lane T.W."/>
            <person name="Larimer F.W."/>
            <person name="Lippmeier J.C."/>
            <person name="Lucas S."/>
            <person name="Medina M."/>
            <person name="Montsant A."/>
            <person name="Obornik M."/>
            <person name="Parker M.S."/>
            <person name="Palenik B."/>
            <person name="Pazour G.J."/>
            <person name="Richardson P.M."/>
            <person name="Rynearson T.A."/>
            <person name="Saito M.A."/>
            <person name="Schwartz D.C."/>
            <person name="Thamatrakoln K."/>
            <person name="Valentin K."/>
            <person name="Vardi A."/>
            <person name="Wilkerson F.P."/>
            <person name="Rokhsar D.S."/>
        </authorList>
    </citation>
    <scope>NUCLEOTIDE SEQUENCE [LARGE SCALE GENOMIC DNA]</scope>
    <source>
        <strain evidence="3 4">CCMP1335</strain>
    </source>
</reference>
<dbReference type="SMART" id="SM00490">
    <property type="entry name" value="HELICc"/>
    <property type="match status" value="1"/>
</dbReference>
<dbReference type="HOGENOM" id="CLU_000315_30_1_1"/>
<dbReference type="GO" id="GO:0016787">
    <property type="term" value="F:hydrolase activity"/>
    <property type="evidence" value="ECO:0007669"/>
    <property type="project" value="UniProtKB-KW"/>
</dbReference>
<dbReference type="GeneID" id="7448320"/>
<organism evidence="3 4">
    <name type="scientific">Thalassiosira pseudonana</name>
    <name type="common">Marine diatom</name>
    <name type="synonym">Cyclotella nana</name>
    <dbReference type="NCBI Taxonomy" id="35128"/>
    <lineage>
        <taxon>Eukaryota</taxon>
        <taxon>Sar</taxon>
        <taxon>Stramenopiles</taxon>
        <taxon>Ochrophyta</taxon>
        <taxon>Bacillariophyta</taxon>
        <taxon>Coscinodiscophyceae</taxon>
        <taxon>Thalassiosirophycidae</taxon>
        <taxon>Thalassiosirales</taxon>
        <taxon>Thalassiosiraceae</taxon>
        <taxon>Thalassiosira</taxon>
    </lineage>
</organism>
<dbReference type="eggNOG" id="KOG0387">
    <property type="taxonomic scope" value="Eukaryota"/>
</dbReference>
<dbReference type="InterPro" id="IPR050496">
    <property type="entry name" value="SNF2_RAD54_helicase_repair"/>
</dbReference>
<reference evidence="3 4" key="2">
    <citation type="journal article" date="2008" name="Nature">
        <title>The Phaeodactylum genome reveals the evolutionary history of diatom genomes.</title>
        <authorList>
            <person name="Bowler C."/>
            <person name="Allen A.E."/>
            <person name="Badger J.H."/>
            <person name="Grimwood J."/>
            <person name="Jabbari K."/>
            <person name="Kuo A."/>
            <person name="Maheswari U."/>
            <person name="Martens C."/>
            <person name="Maumus F."/>
            <person name="Otillar R.P."/>
            <person name="Rayko E."/>
            <person name="Salamov A."/>
            <person name="Vandepoele K."/>
            <person name="Beszteri B."/>
            <person name="Gruber A."/>
            <person name="Heijde M."/>
            <person name="Katinka M."/>
            <person name="Mock T."/>
            <person name="Valentin K."/>
            <person name="Verret F."/>
            <person name="Berges J.A."/>
            <person name="Brownlee C."/>
            <person name="Cadoret J.P."/>
            <person name="Chiovitti A."/>
            <person name="Choi C.J."/>
            <person name="Coesel S."/>
            <person name="De Martino A."/>
            <person name="Detter J.C."/>
            <person name="Durkin C."/>
            <person name="Falciatore A."/>
            <person name="Fournet J."/>
            <person name="Haruta M."/>
            <person name="Huysman M.J."/>
            <person name="Jenkins B.D."/>
            <person name="Jiroutova K."/>
            <person name="Jorgensen R.E."/>
            <person name="Joubert Y."/>
            <person name="Kaplan A."/>
            <person name="Kroger N."/>
            <person name="Kroth P.G."/>
            <person name="La Roche J."/>
            <person name="Lindquist E."/>
            <person name="Lommer M."/>
            <person name="Martin-Jezequel V."/>
            <person name="Lopez P.J."/>
            <person name="Lucas S."/>
            <person name="Mangogna M."/>
            <person name="McGinnis K."/>
            <person name="Medlin L.K."/>
            <person name="Montsant A."/>
            <person name="Oudot-Le Secq M.P."/>
            <person name="Napoli C."/>
            <person name="Obornik M."/>
            <person name="Parker M.S."/>
            <person name="Petit J.L."/>
            <person name="Porcel B.M."/>
            <person name="Poulsen N."/>
            <person name="Robison M."/>
            <person name="Rychlewski L."/>
            <person name="Rynearson T.A."/>
            <person name="Schmutz J."/>
            <person name="Shapiro H."/>
            <person name="Siaut M."/>
            <person name="Stanley M."/>
            <person name="Sussman M.R."/>
            <person name="Taylor A.R."/>
            <person name="Vardi A."/>
            <person name="von Dassow P."/>
            <person name="Vyverman W."/>
            <person name="Willis A."/>
            <person name="Wyrwicz L.S."/>
            <person name="Rokhsar D.S."/>
            <person name="Weissenbach J."/>
            <person name="Armbrust E.V."/>
            <person name="Green B.R."/>
            <person name="Van de Peer Y."/>
            <person name="Grigoriev I.V."/>
        </authorList>
    </citation>
    <scope>NUCLEOTIDE SEQUENCE [LARGE SCALE GENOMIC DNA]</scope>
    <source>
        <strain evidence="3 4">CCMP1335</strain>
    </source>
</reference>
<protein>
    <recommendedName>
        <fullName evidence="2">Helicase C-terminal domain-containing protein</fullName>
    </recommendedName>
</protein>
<name>B8LBY5_THAPS</name>
<proteinExistence type="predicted"/>
<evidence type="ECO:0000256" key="1">
    <source>
        <dbReference type="ARBA" id="ARBA00022801"/>
    </source>
</evidence>
<keyword evidence="1" id="KW-0378">Hydrolase</keyword>
<dbReference type="InterPro" id="IPR027417">
    <property type="entry name" value="P-loop_NTPase"/>
</dbReference>
<dbReference type="SUPFAM" id="SSF52540">
    <property type="entry name" value="P-loop containing nucleoside triphosphate hydrolases"/>
    <property type="match status" value="1"/>
</dbReference>
<dbReference type="RefSeq" id="XP_002296430.1">
    <property type="nucleotide sequence ID" value="XM_002296394.1"/>
</dbReference>
<dbReference type="PROSITE" id="PS51194">
    <property type="entry name" value="HELICASE_CTER"/>
    <property type="match status" value="1"/>
</dbReference>
<dbReference type="AlphaFoldDB" id="B8LBY5"/>
<keyword evidence="4" id="KW-1185">Reference proteome</keyword>
<evidence type="ECO:0000259" key="2">
    <source>
        <dbReference type="PROSITE" id="PS51194"/>
    </source>
</evidence>
<sequence length="119" mass="13389">LVFSQSTKMLDIMEKVFKSDDVSFLRIDGKTAEKSRQQKVDAFNDKESNVDIMLLSTKAAGVGLTLNGADRAIIFDPSWNPSTDAQAIDRCYRIGQLKNVTVYRMICAGTVEEKMYEKQ</sequence>